<dbReference type="SUPFAM" id="SSF55486">
    <property type="entry name" value="Metalloproteases ('zincins'), catalytic domain"/>
    <property type="match status" value="1"/>
</dbReference>
<keyword evidence="1 2" id="KW-0645">Protease</keyword>
<proteinExistence type="predicted"/>
<dbReference type="InterPro" id="IPR006026">
    <property type="entry name" value="Peptidase_Metallo"/>
</dbReference>
<dbReference type="PANTHER" id="PTHR10127">
    <property type="entry name" value="DISCOIDIN, CUB, EGF, LAMININ , AND ZINC METALLOPROTEASE DOMAIN CONTAINING"/>
    <property type="match status" value="1"/>
</dbReference>
<dbReference type="EC" id="3.4.24.-" evidence="2"/>
<evidence type="ECO:0000256" key="2">
    <source>
        <dbReference type="RuleBase" id="RU361183"/>
    </source>
</evidence>
<keyword evidence="1 2" id="KW-0479">Metal-binding</keyword>
<dbReference type="InterPro" id="IPR024079">
    <property type="entry name" value="MetalloPept_cat_dom_sf"/>
</dbReference>
<keyword evidence="5" id="KW-1185">Reference proteome</keyword>
<keyword evidence="1 2" id="KW-0378">Hydrolase</keyword>
<dbReference type="AlphaFoldDB" id="A0A8C9Z978"/>
<feature type="binding site" evidence="1">
    <location>
        <position position="157"/>
    </location>
    <ligand>
        <name>Zn(2+)</name>
        <dbReference type="ChEBI" id="CHEBI:29105"/>
        <note>catalytic</note>
    </ligand>
</feature>
<dbReference type="Pfam" id="PF01400">
    <property type="entry name" value="Astacin"/>
    <property type="match status" value="1"/>
</dbReference>
<dbReference type="InterPro" id="IPR001506">
    <property type="entry name" value="Peptidase_M12A"/>
</dbReference>
<protein>
    <recommendedName>
        <fullName evidence="2">Metalloendopeptidase</fullName>
        <ecNumber evidence="2">3.4.24.-</ecNumber>
    </recommendedName>
</protein>
<dbReference type="SMART" id="SM00235">
    <property type="entry name" value="ZnMc"/>
    <property type="match status" value="1"/>
</dbReference>
<evidence type="ECO:0000313" key="5">
    <source>
        <dbReference type="Proteomes" id="UP000694568"/>
    </source>
</evidence>
<evidence type="ECO:0000313" key="4">
    <source>
        <dbReference type="Ensembl" id="ENSSLUP00000034754.1"/>
    </source>
</evidence>
<name>A0A8C9Z978_SANLU</name>
<sequence>AYCFWCHLLFASRRVDGPLAHWSISVIHVKRKCLFICCSAETPLIHGDIVPNLQKNADPCVTKGCMWPKTGSYVYVPITIGPEYSNTERTIIINSLLTFHQSTCIRFVWRTTQQDYLSFFSGTGCWSYVGRQGRAQQVSLLKNGCLYTDTVQHEVLHALGFHHEHVRSDRDSYVSINSANIQSGFEGNFEKVATNNLGTPYDFNSVMQYSKFSFSKNGLPTIIAKSDPNLEFGDVTQMSINDIARVNKLYGCCK</sequence>
<dbReference type="Proteomes" id="UP000694568">
    <property type="component" value="Unplaced"/>
</dbReference>
<dbReference type="PROSITE" id="PS51864">
    <property type="entry name" value="ASTACIN"/>
    <property type="match status" value="1"/>
</dbReference>
<comment type="cofactor">
    <cofactor evidence="1 2">
        <name>Zn(2+)</name>
        <dbReference type="ChEBI" id="CHEBI:29105"/>
    </cofactor>
    <text evidence="1 2">Binds 1 zinc ion per subunit.</text>
</comment>
<dbReference type="PRINTS" id="PR00480">
    <property type="entry name" value="ASTACIN"/>
</dbReference>
<dbReference type="GO" id="GO:0006508">
    <property type="term" value="P:proteolysis"/>
    <property type="evidence" value="ECO:0007669"/>
    <property type="project" value="UniProtKB-KW"/>
</dbReference>
<organism evidence="4 5">
    <name type="scientific">Sander lucioperca</name>
    <name type="common">Pike-perch</name>
    <name type="synonym">Perca lucioperca</name>
    <dbReference type="NCBI Taxonomy" id="283035"/>
    <lineage>
        <taxon>Eukaryota</taxon>
        <taxon>Metazoa</taxon>
        <taxon>Chordata</taxon>
        <taxon>Craniata</taxon>
        <taxon>Vertebrata</taxon>
        <taxon>Euteleostomi</taxon>
        <taxon>Actinopterygii</taxon>
        <taxon>Neopterygii</taxon>
        <taxon>Teleostei</taxon>
        <taxon>Neoteleostei</taxon>
        <taxon>Acanthomorphata</taxon>
        <taxon>Eupercaria</taxon>
        <taxon>Perciformes</taxon>
        <taxon>Percoidei</taxon>
        <taxon>Percidae</taxon>
        <taxon>Luciopercinae</taxon>
        <taxon>Sander</taxon>
    </lineage>
</organism>
<dbReference type="GO" id="GO:0004222">
    <property type="term" value="F:metalloendopeptidase activity"/>
    <property type="evidence" value="ECO:0007669"/>
    <property type="project" value="UniProtKB-UniRule"/>
</dbReference>
<dbReference type="GO" id="GO:0008270">
    <property type="term" value="F:zinc ion binding"/>
    <property type="evidence" value="ECO:0007669"/>
    <property type="project" value="UniProtKB-UniRule"/>
</dbReference>
<reference evidence="4" key="2">
    <citation type="submission" date="2025-09" db="UniProtKB">
        <authorList>
            <consortium name="Ensembl"/>
        </authorList>
    </citation>
    <scope>IDENTIFICATION</scope>
</reference>
<comment type="caution">
    <text evidence="1">Lacks conserved residue(s) required for the propagation of feature annotation.</text>
</comment>
<dbReference type="Gene3D" id="3.40.390.10">
    <property type="entry name" value="Collagenase (Catalytic Domain)"/>
    <property type="match status" value="1"/>
</dbReference>
<dbReference type="PANTHER" id="PTHR10127:SF899">
    <property type="entry name" value="ASTACIN-LIKE METALLOENDOPEPTIDASE-RELATED"/>
    <property type="match status" value="1"/>
</dbReference>
<feature type="binding site" evidence="1">
    <location>
        <position position="163"/>
    </location>
    <ligand>
        <name>Zn(2+)</name>
        <dbReference type="ChEBI" id="CHEBI:29105"/>
        <note>catalytic</note>
    </ligand>
</feature>
<dbReference type="Ensembl" id="ENSSLUT00000035839.1">
    <property type="protein sequence ID" value="ENSSLUP00000034754.1"/>
    <property type="gene ID" value="ENSSLUG00000015477.1"/>
</dbReference>
<keyword evidence="1 2" id="KW-0862">Zinc</keyword>
<evidence type="ECO:0000256" key="1">
    <source>
        <dbReference type="PROSITE-ProRule" id="PRU01211"/>
    </source>
</evidence>
<feature type="domain" description="Peptidase M12A" evidence="3">
    <location>
        <begin position="56"/>
        <end position="254"/>
    </location>
</feature>
<keyword evidence="1 2" id="KW-0482">Metalloprotease</keyword>
<dbReference type="GeneTree" id="ENSGT00940000163716"/>
<evidence type="ECO:0000259" key="3">
    <source>
        <dbReference type="PROSITE" id="PS51864"/>
    </source>
</evidence>
<feature type="binding site" evidence="1">
    <location>
        <position position="153"/>
    </location>
    <ligand>
        <name>Zn(2+)</name>
        <dbReference type="ChEBI" id="CHEBI:29105"/>
        <note>catalytic</note>
    </ligand>
</feature>
<reference evidence="4" key="1">
    <citation type="submission" date="2025-08" db="UniProtKB">
        <authorList>
            <consortium name="Ensembl"/>
        </authorList>
    </citation>
    <scope>IDENTIFICATION</scope>
</reference>
<accession>A0A8C9Z978</accession>
<feature type="active site" evidence="1">
    <location>
        <position position="154"/>
    </location>
</feature>